<feature type="region of interest" description="Disordered" evidence="2">
    <location>
        <begin position="582"/>
        <end position="603"/>
    </location>
</feature>
<name>A0AA36HG07_CYLNA</name>
<reference evidence="3" key="1">
    <citation type="submission" date="2023-07" db="EMBL/GenBank/DDBJ databases">
        <authorList>
            <consortium name="CYATHOMIX"/>
        </authorList>
    </citation>
    <scope>NUCLEOTIDE SEQUENCE</scope>
    <source>
        <strain evidence="3">N/A</strain>
    </source>
</reference>
<proteinExistence type="predicted"/>
<feature type="region of interest" description="Disordered" evidence="2">
    <location>
        <begin position="1422"/>
        <end position="1441"/>
    </location>
</feature>
<keyword evidence="1" id="KW-0175">Coiled coil</keyword>
<feature type="compositionally biased region" description="Basic and acidic residues" evidence="2">
    <location>
        <begin position="1427"/>
        <end position="1441"/>
    </location>
</feature>
<accession>A0AA36HG07</accession>
<evidence type="ECO:0000256" key="1">
    <source>
        <dbReference type="SAM" id="Coils"/>
    </source>
</evidence>
<feature type="coiled-coil region" evidence="1">
    <location>
        <begin position="1024"/>
        <end position="1065"/>
    </location>
</feature>
<feature type="coiled-coil region" evidence="1">
    <location>
        <begin position="151"/>
        <end position="380"/>
    </location>
</feature>
<feature type="compositionally biased region" description="Basic and acidic residues" evidence="2">
    <location>
        <begin position="1601"/>
        <end position="1610"/>
    </location>
</feature>
<feature type="region of interest" description="Disordered" evidence="2">
    <location>
        <begin position="1523"/>
        <end position="1618"/>
    </location>
</feature>
<dbReference type="EMBL" id="CATQJL010000326">
    <property type="protein sequence ID" value="CAJ0609540.1"/>
    <property type="molecule type" value="Genomic_DNA"/>
</dbReference>
<feature type="coiled-coil region" evidence="1">
    <location>
        <begin position="438"/>
        <end position="537"/>
    </location>
</feature>
<evidence type="ECO:0000256" key="2">
    <source>
        <dbReference type="SAM" id="MobiDB-lite"/>
    </source>
</evidence>
<feature type="region of interest" description="Disordered" evidence="2">
    <location>
        <begin position="56"/>
        <end position="95"/>
    </location>
</feature>
<feature type="region of interest" description="Disordered" evidence="2">
    <location>
        <begin position="1"/>
        <end position="26"/>
    </location>
</feature>
<dbReference type="PANTHER" id="PTHR15742">
    <property type="entry name" value="GIRDIN"/>
    <property type="match status" value="1"/>
</dbReference>
<keyword evidence="4" id="KW-1185">Reference proteome</keyword>
<protein>
    <submittedName>
        <fullName evidence="3">Uncharacterized protein</fullName>
    </submittedName>
</protein>
<dbReference type="InterPro" id="IPR049885">
    <property type="entry name" value="MTCL1-3"/>
</dbReference>
<feature type="compositionally biased region" description="Basic and acidic residues" evidence="2">
    <location>
        <begin position="993"/>
        <end position="1006"/>
    </location>
</feature>
<gene>
    <name evidence="3" type="ORF">CYNAS_LOCUS21523</name>
</gene>
<comment type="caution">
    <text evidence="3">The sequence shown here is derived from an EMBL/GenBank/DDBJ whole genome shotgun (WGS) entry which is preliminary data.</text>
</comment>
<feature type="coiled-coil region" evidence="1">
    <location>
        <begin position="1113"/>
        <end position="1182"/>
    </location>
</feature>
<evidence type="ECO:0000313" key="3">
    <source>
        <dbReference type="EMBL" id="CAJ0609540.1"/>
    </source>
</evidence>
<dbReference type="PANTHER" id="PTHR15742:SF5">
    <property type="entry name" value="GIRDIN"/>
    <property type="match status" value="1"/>
</dbReference>
<feature type="compositionally biased region" description="Polar residues" evidence="2">
    <location>
        <begin position="1528"/>
        <end position="1540"/>
    </location>
</feature>
<sequence>MTEKYRSRSEFSPTIPHQHQRVHKGKLVRPVSMADICSGFESQNYLKDRCRKCFRQKDKHETSTPALQTKKERRKSWREKNQDNGAPEEEDGTDLVSVSSYMSATSKGISSVKSCESMNDTRSMVTAVSGSVGDDQEEQRMTPTEDDHTLLITLKEENRKLTEANNKLKEEREMCLRKCTERPKDSTEQSLVAMLEERLNEAESSIQDYRDENTVLKCELRDLQETTYANSDAKLKEKITCTEALCDELMEENEALKTEVRDLQQEIEEMQDQYREEEIEEFRELQRELEQNAKNCRVLQFKLRKAERMKEQTDAEKTQLQTRLNDLLENSSDAVIASTRSDAVRVKELESELRIAKEVSVRLHNELEQTEAKRYKLEDELFYMKEKVRELQTQNKWREARNKTDVAMKRLSAELSASAPTMPEGEMSKELRDALEREIDSREQLRFAEEDLKRTQQRLKEMENENEILLRKLSKSVKMRPPMVRSASEGNAHLQLELAEHEVEHLSTKVERLERTNDHLTKKIMELETDNSKKAAEMGIRPPVGDFNLTQEMEKDMGKMIAYISDLKQKNHELNLHLKNYEAKGTPPIPKDTGAADLRSEREKRRAAETEVTELKQILLKSDNQKVIALATKIEQLNNQQAMITERCNVLHKKAVANSDSETYANELKTRVELLEKELSDLKGAATVSNLQGSIAGPDEIEQCCEVLASIETQTSRLCKQVEKIDQAQKDERRRSLSKDSSATIIAELANLLNELKNVHTIMDTIKPTSTSLARRSPAKENASPSVECPKCAENQKVVDEQQNEVIFYKKKNKDLTNQILQTEDRWTIEIEKQRQIFENEIKGLSVRLADSKRQLEEQSQILQSKSLTLIEKTRAMEEQEERCNRLQHDLEEQKKEKQELEQNRKSVREVEIKYKKLESIFEQEREKMNGERSRAKTEFTALKKIADDAEDMLKTTTQELKKKETTWKADKANLEREIASLKKQVQACRNGEGSEHEDKASVHDSDTDDPPSLARHESDKITLIDLKKELALYEKKYTDCETKLEELKITNAELSDQLNKAKQGWQKDKENHQHKLRQTEKIRMVEMDALQQKFSSRMRIMEDTNKSLHSQLVLARRERDTHKETLANVERKILEDRKAKDSRDTEMQRAQEKIKDMQKSLADVQAELERANTDLRLTKEARKADQILWKIDRARGRNEKLSDEDIHAIEQLQTKFRDCEKFYVKETERLTEKLKAMTQEFKKQRNAHERIVTELREHVRVLEIEQRNLSLKKDNQTAASEILEAGAARLQQAVHLNELQRLTRKYRLSSIIDQLQFVTDPIRRNGRSEVENPDGIKYIINQLIALRDEDAQAVVPVSDDRCGSAQTYGEKNTYTPSISECDGTYDNISQSSLSIRSVASMPVKSTLGSDNRSGFERYGKHISRRPYPDHALTGDREEDSIKVPVNDERKLSAPQVIPRTSSFDQHTETGPQSHRAGTTSILCRVRREELARGGQPSVRLMARAFEAIDNCPAEKQGFFSMRKSRSVETTQGKKCSQVETPPPLKHSMSNVEVEEAASPYATLPRGGRNPFKNMGSKLVERVRRSLSRSSRQSSEAPESADPKVDKSSSKAESSIEP</sequence>
<dbReference type="Proteomes" id="UP001176961">
    <property type="component" value="Unassembled WGS sequence"/>
</dbReference>
<organism evidence="3 4">
    <name type="scientific">Cylicocyclus nassatus</name>
    <name type="common">Nematode worm</name>
    <dbReference type="NCBI Taxonomy" id="53992"/>
    <lineage>
        <taxon>Eukaryota</taxon>
        <taxon>Metazoa</taxon>
        <taxon>Ecdysozoa</taxon>
        <taxon>Nematoda</taxon>
        <taxon>Chromadorea</taxon>
        <taxon>Rhabditida</taxon>
        <taxon>Rhabditina</taxon>
        <taxon>Rhabditomorpha</taxon>
        <taxon>Strongyloidea</taxon>
        <taxon>Strongylidae</taxon>
        <taxon>Cylicocyclus</taxon>
    </lineage>
</organism>
<evidence type="ECO:0000313" key="4">
    <source>
        <dbReference type="Proteomes" id="UP001176961"/>
    </source>
</evidence>
<feature type="region of interest" description="Disordered" evidence="2">
    <location>
        <begin position="985"/>
        <end position="1017"/>
    </location>
</feature>